<dbReference type="InterPro" id="IPR000182">
    <property type="entry name" value="GNAT_dom"/>
</dbReference>
<dbReference type="GO" id="GO:0016747">
    <property type="term" value="F:acyltransferase activity, transferring groups other than amino-acyl groups"/>
    <property type="evidence" value="ECO:0007669"/>
    <property type="project" value="InterPro"/>
</dbReference>
<organism evidence="2 3">
    <name type="scientific">Aquimarina atlantica</name>
    <dbReference type="NCBI Taxonomy" id="1317122"/>
    <lineage>
        <taxon>Bacteria</taxon>
        <taxon>Pseudomonadati</taxon>
        <taxon>Bacteroidota</taxon>
        <taxon>Flavobacteriia</taxon>
        <taxon>Flavobacteriales</taxon>
        <taxon>Flavobacteriaceae</taxon>
        <taxon>Aquimarina</taxon>
    </lineage>
</organism>
<name>A0A023C0P8_9FLAO</name>
<dbReference type="SUPFAM" id="SSF55729">
    <property type="entry name" value="Acyl-CoA N-acyltransferases (Nat)"/>
    <property type="match status" value="1"/>
</dbReference>
<evidence type="ECO:0000313" key="3">
    <source>
        <dbReference type="Proteomes" id="UP000023541"/>
    </source>
</evidence>
<accession>A0A023C0P8</accession>
<dbReference type="OrthoDB" id="9805924at2"/>
<dbReference type="AlphaFoldDB" id="A0A023C0P8"/>
<reference evidence="2 3" key="1">
    <citation type="submission" date="2014-04" db="EMBL/GenBank/DDBJ databases">
        <title>Aquimarina sp. 22II-S11-z7 Genome Sequencing.</title>
        <authorList>
            <person name="Lai Q."/>
        </authorList>
    </citation>
    <scope>NUCLEOTIDE SEQUENCE [LARGE SCALE GENOMIC DNA]</scope>
    <source>
        <strain evidence="2 3">22II-S11-z7</strain>
    </source>
</reference>
<dbReference type="RefSeq" id="WP_034237964.1">
    <property type="nucleotide sequence ID" value="NZ_AQRA01000001.1"/>
</dbReference>
<dbReference type="Gene3D" id="3.40.630.30">
    <property type="match status" value="1"/>
</dbReference>
<dbReference type="CDD" id="cd04301">
    <property type="entry name" value="NAT_SF"/>
    <property type="match status" value="1"/>
</dbReference>
<protein>
    <recommendedName>
        <fullName evidence="1">N-acetyltransferase domain-containing protein</fullName>
    </recommendedName>
</protein>
<sequence length="141" mass="16443">MEIRIAQLKDIEVLIPTLLELRPNLDLTTLKQKFINQLEEGYQIVFIGNDKLAFAIAGFRTLNFFFSGKTLYIDDLITNSNHKRNGYAGQLLDWIKDYAKENKYDHVSLDSGFQRKDAYRLYLNKGFEVESLHFGRKVEGF</sequence>
<dbReference type="InterPro" id="IPR016181">
    <property type="entry name" value="Acyl_CoA_acyltransferase"/>
</dbReference>
<dbReference type="eggNOG" id="COG0456">
    <property type="taxonomic scope" value="Bacteria"/>
</dbReference>
<keyword evidence="3" id="KW-1185">Reference proteome</keyword>
<evidence type="ECO:0000259" key="1">
    <source>
        <dbReference type="PROSITE" id="PS51186"/>
    </source>
</evidence>
<proteinExistence type="predicted"/>
<comment type="caution">
    <text evidence="2">The sequence shown here is derived from an EMBL/GenBank/DDBJ whole genome shotgun (WGS) entry which is preliminary data.</text>
</comment>
<dbReference type="EMBL" id="AQRA01000001">
    <property type="protein sequence ID" value="EZH75453.1"/>
    <property type="molecule type" value="Genomic_DNA"/>
</dbReference>
<dbReference type="PROSITE" id="PS51186">
    <property type="entry name" value="GNAT"/>
    <property type="match status" value="1"/>
</dbReference>
<feature type="domain" description="N-acetyltransferase" evidence="1">
    <location>
        <begin position="1"/>
        <end position="141"/>
    </location>
</feature>
<dbReference type="Proteomes" id="UP000023541">
    <property type="component" value="Unassembled WGS sequence"/>
</dbReference>
<gene>
    <name evidence="2" type="ORF">ATO12_01350</name>
</gene>
<dbReference type="Pfam" id="PF00583">
    <property type="entry name" value="Acetyltransf_1"/>
    <property type="match status" value="1"/>
</dbReference>
<dbReference type="STRING" id="1317122.ATO12_01350"/>
<evidence type="ECO:0000313" key="2">
    <source>
        <dbReference type="EMBL" id="EZH75453.1"/>
    </source>
</evidence>